<comment type="cofactor">
    <cofactor evidence="11">
        <name>[4Fe-4S] cluster</name>
        <dbReference type="ChEBI" id="CHEBI:49883"/>
    </cofactor>
    <text evidence="11">Binds 1 [4Fe-4S] cluster per subunit. Following nitrosylation of the [4Fe-4S] cluster binds 1 [4Fe-8(NO)] cluster per subunit.</text>
</comment>
<protein>
    <recommendedName>
        <fullName evidence="11">Transcriptional regulator WhiB</fullName>
    </recommendedName>
</protein>
<keyword evidence="11" id="KW-0963">Cytoplasm</keyword>
<organism evidence="13 14">
    <name type="scientific">Streptomyces crystallinus</name>
    <dbReference type="NCBI Taxonomy" id="68191"/>
    <lineage>
        <taxon>Bacteria</taxon>
        <taxon>Bacillati</taxon>
        <taxon>Actinomycetota</taxon>
        <taxon>Actinomycetes</taxon>
        <taxon>Kitasatosporales</taxon>
        <taxon>Streptomycetaceae</taxon>
        <taxon>Streptomyces</taxon>
    </lineage>
</organism>
<dbReference type="PROSITE" id="PS51674">
    <property type="entry name" value="4FE4S_WBL"/>
    <property type="match status" value="1"/>
</dbReference>
<evidence type="ECO:0000256" key="5">
    <source>
        <dbReference type="ARBA" id="ARBA00023004"/>
    </source>
</evidence>
<evidence type="ECO:0000256" key="6">
    <source>
        <dbReference type="ARBA" id="ARBA00023014"/>
    </source>
</evidence>
<evidence type="ECO:0000256" key="9">
    <source>
        <dbReference type="ARBA" id="ARBA00023157"/>
    </source>
</evidence>
<evidence type="ECO:0000256" key="10">
    <source>
        <dbReference type="ARBA" id="ARBA00023163"/>
    </source>
</evidence>
<keyword evidence="5 11" id="KW-0408">Iron</keyword>
<feature type="binding site" evidence="11">
    <location>
        <position position="46"/>
    </location>
    <ligand>
        <name>[4Fe-4S] cluster</name>
        <dbReference type="ChEBI" id="CHEBI:49883"/>
    </ligand>
</feature>
<keyword evidence="10 11" id="KW-0804">Transcription</keyword>
<dbReference type="HAMAP" id="MF_01479">
    <property type="entry name" value="WhiB"/>
    <property type="match status" value="1"/>
</dbReference>
<feature type="binding site" evidence="11">
    <location>
        <position position="37"/>
    </location>
    <ligand>
        <name>[4Fe-4S] cluster</name>
        <dbReference type="ChEBI" id="CHEBI:49883"/>
    </ligand>
</feature>
<evidence type="ECO:0000256" key="4">
    <source>
        <dbReference type="ARBA" id="ARBA00022723"/>
    </source>
</evidence>
<keyword evidence="4 11" id="KW-0479">Metal-binding</keyword>
<keyword evidence="3 11" id="KW-0004">4Fe-4S</keyword>
<evidence type="ECO:0000313" key="14">
    <source>
        <dbReference type="Proteomes" id="UP001500668"/>
    </source>
</evidence>
<name>A0ABP3QD69_9ACTN</name>
<evidence type="ECO:0000256" key="1">
    <source>
        <dbReference type="ARBA" id="ARBA00004496"/>
    </source>
</evidence>
<evidence type="ECO:0000313" key="13">
    <source>
        <dbReference type="EMBL" id="GAA0585793.1"/>
    </source>
</evidence>
<keyword evidence="9 11" id="KW-1015">Disulfide bond</keyword>
<comment type="similarity">
    <text evidence="2 11">Belongs to the WhiB family.</text>
</comment>
<comment type="PTM">
    <text evidence="11">The Fe-S cluster can be nitrosylated by nitric oxide (NO).</text>
</comment>
<evidence type="ECO:0000256" key="7">
    <source>
        <dbReference type="ARBA" id="ARBA00023015"/>
    </source>
</evidence>
<keyword evidence="7 11" id="KW-0805">Transcription regulation</keyword>
<dbReference type="PANTHER" id="PTHR38839">
    <property type="entry name" value="TRANSCRIPTIONAL REGULATOR WHID-RELATED"/>
    <property type="match status" value="1"/>
</dbReference>
<evidence type="ECO:0000259" key="12">
    <source>
        <dbReference type="PROSITE" id="PS51674"/>
    </source>
</evidence>
<feature type="binding site" evidence="11">
    <location>
        <position position="9"/>
    </location>
    <ligand>
        <name>[4Fe-4S] cluster</name>
        <dbReference type="ChEBI" id="CHEBI:49883"/>
    </ligand>
</feature>
<dbReference type="RefSeq" id="WP_344071100.1">
    <property type="nucleotide sequence ID" value="NZ_BAAACA010000006.1"/>
</dbReference>
<dbReference type="Proteomes" id="UP001500668">
    <property type="component" value="Unassembled WGS sequence"/>
</dbReference>
<evidence type="ECO:0000256" key="2">
    <source>
        <dbReference type="ARBA" id="ARBA00006597"/>
    </source>
</evidence>
<feature type="binding site" evidence="11">
    <location>
        <position position="40"/>
    </location>
    <ligand>
        <name>[4Fe-4S] cluster</name>
        <dbReference type="ChEBI" id="CHEBI:49883"/>
    </ligand>
</feature>
<comment type="caution">
    <text evidence="13">The sequence shown here is derived from an EMBL/GenBank/DDBJ whole genome shotgun (WGS) entry which is preliminary data.</text>
</comment>
<gene>
    <name evidence="11" type="primary">whiB</name>
    <name evidence="13" type="ORF">GCM10010394_13480</name>
</gene>
<dbReference type="Pfam" id="PF02467">
    <property type="entry name" value="Whib"/>
    <property type="match status" value="1"/>
</dbReference>
<comment type="function">
    <text evidence="11">Acts as a transcriptional regulator. Probably redox-responsive. The apo- but not holo-form probably binds DNA.</text>
</comment>
<sequence length="81" mass="9454">MNWRKRAACRTEDPELFFPTYNRRFADQQLAQAKAVCHRCPVTTACLQWALSNNEKRGVWGGLSESELRRLKRISMRLDVA</sequence>
<dbReference type="EMBL" id="BAAACA010000006">
    <property type="protein sequence ID" value="GAA0585793.1"/>
    <property type="molecule type" value="Genomic_DNA"/>
</dbReference>
<evidence type="ECO:0000256" key="11">
    <source>
        <dbReference type="HAMAP-Rule" id="MF_01479"/>
    </source>
</evidence>
<evidence type="ECO:0000256" key="8">
    <source>
        <dbReference type="ARBA" id="ARBA00023125"/>
    </source>
</evidence>
<proteinExistence type="inferred from homology"/>
<accession>A0ABP3QD69</accession>
<evidence type="ECO:0000256" key="3">
    <source>
        <dbReference type="ARBA" id="ARBA00022485"/>
    </source>
</evidence>
<comment type="subcellular location">
    <subcellularLocation>
        <location evidence="1 11">Cytoplasm</location>
    </subcellularLocation>
</comment>
<keyword evidence="14" id="KW-1185">Reference proteome</keyword>
<keyword evidence="8 11" id="KW-0238">DNA-binding</keyword>
<comment type="PTM">
    <text evidence="11">Upon Fe-S cluster removal intramolecular disulfide bonds are formed.</text>
</comment>
<dbReference type="PANTHER" id="PTHR38839:SF6">
    <property type="entry name" value="TRANSCRIPTIONAL REGULATOR WHIB1"/>
    <property type="match status" value="1"/>
</dbReference>
<keyword evidence="6 11" id="KW-0411">Iron-sulfur</keyword>
<dbReference type="InterPro" id="IPR034768">
    <property type="entry name" value="4FE4S_WBL"/>
</dbReference>
<reference evidence="14" key="1">
    <citation type="journal article" date="2019" name="Int. J. Syst. Evol. Microbiol.">
        <title>The Global Catalogue of Microorganisms (GCM) 10K type strain sequencing project: providing services to taxonomists for standard genome sequencing and annotation.</title>
        <authorList>
            <consortium name="The Broad Institute Genomics Platform"/>
            <consortium name="The Broad Institute Genome Sequencing Center for Infectious Disease"/>
            <person name="Wu L."/>
            <person name="Ma J."/>
        </authorList>
    </citation>
    <scope>NUCLEOTIDE SEQUENCE [LARGE SCALE GENOMIC DNA]</scope>
    <source>
        <strain evidence="14">JCM 5067</strain>
    </source>
</reference>
<dbReference type="InterPro" id="IPR003482">
    <property type="entry name" value="Whib"/>
</dbReference>
<feature type="domain" description="4Fe-4S Wbl-type" evidence="12">
    <location>
        <begin position="8"/>
        <end position="70"/>
    </location>
</feature>